<keyword evidence="3" id="KW-0378">Hydrolase</keyword>
<reference evidence="4 5" key="1">
    <citation type="submission" date="2023-02" db="EMBL/GenBank/DDBJ databases">
        <title>Description and genomic characterization of Microbulbifer bruguierae sp. nov., isolated from the sediment of mangrove plant Bruguiera sexangula.</title>
        <authorList>
            <person name="Long M."/>
        </authorList>
    </citation>
    <scope>NUCLEOTIDE SEQUENCE [LARGE SCALE GENOMIC DNA]</scope>
    <source>
        <strain evidence="4 5">H12</strain>
    </source>
</reference>
<dbReference type="EMBL" id="CP118605">
    <property type="protein sequence ID" value="WGL15207.1"/>
    <property type="molecule type" value="Genomic_DNA"/>
</dbReference>
<gene>
    <name evidence="4" type="ORF">PVT68_10515</name>
</gene>
<dbReference type="Proteomes" id="UP001236500">
    <property type="component" value="Chromosome"/>
</dbReference>
<dbReference type="SUPFAM" id="SSF53187">
    <property type="entry name" value="Zn-dependent exopeptidases"/>
    <property type="match status" value="1"/>
</dbReference>
<dbReference type="Pfam" id="PF01546">
    <property type="entry name" value="Peptidase_M20"/>
    <property type="match status" value="1"/>
</dbReference>
<evidence type="ECO:0000256" key="3">
    <source>
        <dbReference type="ARBA" id="ARBA00022801"/>
    </source>
</evidence>
<evidence type="ECO:0000313" key="4">
    <source>
        <dbReference type="EMBL" id="WGL15207.1"/>
    </source>
</evidence>
<evidence type="ECO:0000313" key="5">
    <source>
        <dbReference type="Proteomes" id="UP001236500"/>
    </source>
</evidence>
<protein>
    <submittedName>
        <fullName evidence="4">M20/M25/M40 family metallo-hydrolase</fullName>
    </submittedName>
</protein>
<dbReference type="InterPro" id="IPR051458">
    <property type="entry name" value="Cyt/Met_Dipeptidase"/>
</dbReference>
<proteinExistence type="predicted"/>
<evidence type="ECO:0000256" key="2">
    <source>
        <dbReference type="ARBA" id="ARBA00022723"/>
    </source>
</evidence>
<accession>A0ABY8N9C5</accession>
<sequence>MLTPYLDELTDFVALPTVAGDEQANRAAVHYLRMRLLRLGFDVQVKGVARTDQPLLVARFGDSDGAPLILYNHYDVERIRPQEDWHSPPFQLTQRDGRLWGRGVADNKAVLLARLSVIEARIARGEALPNMLWLIQGEEEVGAPLAHALFPAELAPLKNCLCVEETGYYRDGAPLIFQHGAALSASERETLACSLNSVLFDGKARIETRTLSKFGPCPLIENLPDGSLYLGFGPNDYSARIHRDNESISVELLEQYFPLFDRFLTWCRHRVAQVEAPCAA</sequence>
<dbReference type="PANTHER" id="PTHR43270:SF8">
    <property type="entry name" value="DI- AND TRIPEPTIDASE DUG2-RELATED"/>
    <property type="match status" value="1"/>
</dbReference>
<keyword evidence="2" id="KW-0479">Metal-binding</keyword>
<dbReference type="InterPro" id="IPR002933">
    <property type="entry name" value="Peptidase_M20"/>
</dbReference>
<evidence type="ECO:0000256" key="1">
    <source>
        <dbReference type="ARBA" id="ARBA00022670"/>
    </source>
</evidence>
<keyword evidence="5" id="KW-1185">Reference proteome</keyword>
<organism evidence="4 5">
    <name type="scientific">Microbulbifer bruguierae</name>
    <dbReference type="NCBI Taxonomy" id="3029061"/>
    <lineage>
        <taxon>Bacteria</taxon>
        <taxon>Pseudomonadati</taxon>
        <taxon>Pseudomonadota</taxon>
        <taxon>Gammaproteobacteria</taxon>
        <taxon>Cellvibrionales</taxon>
        <taxon>Microbulbiferaceae</taxon>
        <taxon>Microbulbifer</taxon>
    </lineage>
</organism>
<keyword evidence="1" id="KW-0645">Protease</keyword>
<name>A0ABY8N9C5_9GAMM</name>
<dbReference type="PANTHER" id="PTHR43270">
    <property type="entry name" value="BETA-ALA-HIS DIPEPTIDASE"/>
    <property type="match status" value="1"/>
</dbReference>
<dbReference type="Gene3D" id="3.40.630.10">
    <property type="entry name" value="Zn peptidases"/>
    <property type="match status" value="1"/>
</dbReference>
<dbReference type="RefSeq" id="WP_280317818.1">
    <property type="nucleotide sequence ID" value="NZ_CP118605.1"/>
</dbReference>